<accession>A0A917JN12</accession>
<feature type="transmembrane region" description="Helical" evidence="1">
    <location>
        <begin position="12"/>
        <end position="31"/>
    </location>
</feature>
<evidence type="ECO:0000313" key="2">
    <source>
        <dbReference type="EMBL" id="GGI78230.1"/>
    </source>
</evidence>
<dbReference type="Proteomes" id="UP000630149">
    <property type="component" value="Unassembled WGS sequence"/>
</dbReference>
<proteinExistence type="predicted"/>
<comment type="caution">
    <text evidence="2">The sequence shown here is derived from an EMBL/GenBank/DDBJ whole genome shotgun (WGS) entry which is preliminary data.</text>
</comment>
<keyword evidence="3" id="KW-1185">Reference proteome</keyword>
<evidence type="ECO:0000313" key="3">
    <source>
        <dbReference type="Proteomes" id="UP000630149"/>
    </source>
</evidence>
<gene>
    <name evidence="2" type="ORF">GCM10007966_03660</name>
</gene>
<dbReference type="EMBL" id="BMOB01000001">
    <property type="protein sequence ID" value="GGI78230.1"/>
    <property type="molecule type" value="Genomic_DNA"/>
</dbReference>
<evidence type="ECO:0000256" key="1">
    <source>
        <dbReference type="SAM" id="Phobius"/>
    </source>
</evidence>
<keyword evidence="1" id="KW-1133">Transmembrane helix</keyword>
<dbReference type="AlphaFoldDB" id="A0A917JN12"/>
<reference evidence="2" key="2">
    <citation type="submission" date="2020-09" db="EMBL/GenBank/DDBJ databases">
        <authorList>
            <person name="Sun Q."/>
            <person name="Ohkuma M."/>
        </authorList>
    </citation>
    <scope>NUCLEOTIDE SEQUENCE</scope>
    <source>
        <strain evidence="2">JCM 13919</strain>
    </source>
</reference>
<protein>
    <submittedName>
        <fullName evidence="2">Uncharacterized protein</fullName>
    </submittedName>
</protein>
<name>A0A917JN12_9GAMM</name>
<keyword evidence="1" id="KW-0472">Membrane</keyword>
<dbReference type="RefSeq" id="WP_131775598.1">
    <property type="nucleotide sequence ID" value="NZ_BMOB01000001.1"/>
</dbReference>
<feature type="transmembrane region" description="Helical" evidence="1">
    <location>
        <begin position="78"/>
        <end position="108"/>
    </location>
</feature>
<keyword evidence="1" id="KW-0812">Transmembrane</keyword>
<feature type="transmembrane region" description="Helical" evidence="1">
    <location>
        <begin position="43"/>
        <end position="72"/>
    </location>
</feature>
<sequence length="114" mass="12477">MTNSNKPVSNRTVFLVLFLILAAILLWHFFLPILGIAIGMTALVWGILVSASVLTVILILLFFIFTGIGVIVLSLVGIVGFIVAIVIAPVVFPFLLPLLVLILFIAYIRRRSSK</sequence>
<organism evidence="2 3">
    <name type="scientific">Legionella impletisoli</name>
    <dbReference type="NCBI Taxonomy" id="343510"/>
    <lineage>
        <taxon>Bacteria</taxon>
        <taxon>Pseudomonadati</taxon>
        <taxon>Pseudomonadota</taxon>
        <taxon>Gammaproteobacteria</taxon>
        <taxon>Legionellales</taxon>
        <taxon>Legionellaceae</taxon>
        <taxon>Legionella</taxon>
    </lineage>
</organism>
<reference evidence="2" key="1">
    <citation type="journal article" date="2014" name="Int. J. Syst. Evol. Microbiol.">
        <title>Complete genome sequence of Corynebacterium casei LMG S-19264T (=DSM 44701T), isolated from a smear-ripened cheese.</title>
        <authorList>
            <consortium name="US DOE Joint Genome Institute (JGI-PGF)"/>
            <person name="Walter F."/>
            <person name="Albersmeier A."/>
            <person name="Kalinowski J."/>
            <person name="Ruckert C."/>
        </authorList>
    </citation>
    <scope>NUCLEOTIDE SEQUENCE</scope>
    <source>
        <strain evidence="2">JCM 13919</strain>
    </source>
</reference>